<keyword evidence="2" id="KW-1185">Reference proteome</keyword>
<organism evidence="1 2">
    <name type="scientific">Lasiodiplodia mahajangana</name>
    <dbReference type="NCBI Taxonomy" id="1108764"/>
    <lineage>
        <taxon>Eukaryota</taxon>
        <taxon>Fungi</taxon>
        <taxon>Dikarya</taxon>
        <taxon>Ascomycota</taxon>
        <taxon>Pezizomycotina</taxon>
        <taxon>Dothideomycetes</taxon>
        <taxon>Dothideomycetes incertae sedis</taxon>
        <taxon>Botryosphaeriales</taxon>
        <taxon>Botryosphaeriaceae</taxon>
        <taxon>Lasiodiplodia</taxon>
    </lineage>
</organism>
<accession>A0ACC2JMJ4</accession>
<name>A0ACC2JMJ4_9PEZI</name>
<gene>
    <name evidence="1" type="ORF">O1611_g5050</name>
</gene>
<proteinExistence type="predicted"/>
<evidence type="ECO:0000313" key="1">
    <source>
        <dbReference type="EMBL" id="KAJ8128582.1"/>
    </source>
</evidence>
<protein>
    <submittedName>
        <fullName evidence="1">Uncharacterized protein</fullName>
    </submittedName>
</protein>
<sequence>MYRTGDRGRLHPDGTVTIEGRINGDTQVKLHGVRVDLQDIENTVLQCSKGTIAEACATIRHRNITQSGNNQQAMFIAVHVVCDSCLDLDAVGLEQYLSSLLSNLPLPQSVRPSVLVPIAEMPLTSSSKLDRRAVQALPLSSGLSLSTVDGKATTGGSLTETEEKLKQLWIDILSHSELAEPAKITSESDFFHVGGSSILLLEVRAQIRQQFDVDVRLMQLFESSTLRAMAQFIDHREVEAKPIDWEAEAQPPRSISQLLESRASTTASRGVMQPSSNPKVIVLTGAAGMVGRQILDGLLASQAVGKIICIAMRRIQERVAAGVLPAPSDRLAYLAGDLRQPRLGLSEVDWAVTSAQADAVIHVGADVSHSKTYRTVRDANVGATAELVRFCLLNPDRRVPLHFVSSAEVAMLGENGGVKSFAEVSVQAAGVTPSQADAVGEGYASSKWVCERMLENVAAVEPAAGLRLWIHRPSSIMAPSDEDEAAALIGKPDAPLLRSVLFYSRRLRAVPCTDGLLEGMLDLVAVETVARDVIKAVLHGDEEGVKENVTYVHHTGDAELALDRLKECLEEQERTEGGSGPFISQPFKVLPLGEWAVRAQEAGMHVLLGAVFENADREKKGLHFPRFIKRGHLATDVDS</sequence>
<dbReference type="Proteomes" id="UP001153332">
    <property type="component" value="Unassembled WGS sequence"/>
</dbReference>
<comment type="caution">
    <text evidence="1">The sequence shown here is derived from an EMBL/GenBank/DDBJ whole genome shotgun (WGS) entry which is preliminary data.</text>
</comment>
<reference evidence="1" key="1">
    <citation type="submission" date="2022-12" db="EMBL/GenBank/DDBJ databases">
        <title>Genome Sequence of Lasiodiplodia mahajangana.</title>
        <authorList>
            <person name="Buettner E."/>
        </authorList>
    </citation>
    <scope>NUCLEOTIDE SEQUENCE</scope>
    <source>
        <strain evidence="1">VT137</strain>
    </source>
</reference>
<dbReference type="EMBL" id="JAPUUL010001023">
    <property type="protein sequence ID" value="KAJ8128582.1"/>
    <property type="molecule type" value="Genomic_DNA"/>
</dbReference>
<evidence type="ECO:0000313" key="2">
    <source>
        <dbReference type="Proteomes" id="UP001153332"/>
    </source>
</evidence>